<dbReference type="Pfam" id="PF02768">
    <property type="entry name" value="DNA_pol3_beta_3"/>
    <property type="match status" value="1"/>
</dbReference>
<comment type="subcellular location">
    <subcellularLocation>
        <location evidence="1 10">Cytoplasm</location>
    </subcellularLocation>
</comment>
<dbReference type="Pfam" id="PF02767">
    <property type="entry name" value="DNA_pol3_beta_2"/>
    <property type="match status" value="1"/>
</dbReference>
<evidence type="ECO:0000256" key="4">
    <source>
        <dbReference type="ARBA" id="ARBA00022490"/>
    </source>
</evidence>
<dbReference type="GO" id="GO:0009360">
    <property type="term" value="C:DNA polymerase III complex"/>
    <property type="evidence" value="ECO:0007669"/>
    <property type="project" value="InterPro"/>
</dbReference>
<feature type="domain" description="DNA polymerase III beta sliding clamp central" evidence="12">
    <location>
        <begin position="130"/>
        <end position="243"/>
    </location>
</feature>
<dbReference type="PANTHER" id="PTHR30478">
    <property type="entry name" value="DNA POLYMERASE III SUBUNIT BETA"/>
    <property type="match status" value="1"/>
</dbReference>
<evidence type="ECO:0000259" key="11">
    <source>
        <dbReference type="Pfam" id="PF00712"/>
    </source>
</evidence>
<keyword evidence="5 10" id="KW-0808">Transferase</keyword>
<dbReference type="InterPro" id="IPR022634">
    <property type="entry name" value="DNA_polIII_beta_N"/>
</dbReference>
<dbReference type="CDD" id="cd00140">
    <property type="entry name" value="beta_clamp"/>
    <property type="match status" value="1"/>
</dbReference>
<comment type="similarity">
    <text evidence="2 10">Belongs to the beta sliding clamp family.</text>
</comment>
<dbReference type="SUPFAM" id="SSF55979">
    <property type="entry name" value="DNA clamp"/>
    <property type="match status" value="3"/>
</dbReference>
<evidence type="ECO:0000256" key="7">
    <source>
        <dbReference type="ARBA" id="ARBA00022705"/>
    </source>
</evidence>
<keyword evidence="15" id="KW-1185">Reference proteome</keyword>
<dbReference type="GO" id="GO:0008408">
    <property type="term" value="F:3'-5' exonuclease activity"/>
    <property type="evidence" value="ECO:0007669"/>
    <property type="project" value="InterPro"/>
</dbReference>
<dbReference type="Proteomes" id="UP000503278">
    <property type="component" value="Chromosome"/>
</dbReference>
<keyword evidence="8 10" id="KW-0239">DNA-directed DNA polymerase</keyword>
<dbReference type="PIRSF" id="PIRSF000804">
    <property type="entry name" value="DNA_pol_III_b"/>
    <property type="match status" value="1"/>
</dbReference>
<dbReference type="EMBL" id="CP051682">
    <property type="protein sequence ID" value="QJD95110.1"/>
    <property type="molecule type" value="Genomic_DNA"/>
</dbReference>
<protein>
    <recommendedName>
        <fullName evidence="3 10">Beta sliding clamp</fullName>
    </recommendedName>
</protein>
<dbReference type="RefSeq" id="WP_169606127.1">
    <property type="nucleotide sequence ID" value="NZ_CP051682.1"/>
</dbReference>
<dbReference type="GO" id="GO:0003677">
    <property type="term" value="F:DNA binding"/>
    <property type="evidence" value="ECO:0007669"/>
    <property type="project" value="UniProtKB-UniRule"/>
</dbReference>
<evidence type="ECO:0000259" key="12">
    <source>
        <dbReference type="Pfam" id="PF02767"/>
    </source>
</evidence>
<evidence type="ECO:0000256" key="9">
    <source>
        <dbReference type="ARBA" id="ARBA00023125"/>
    </source>
</evidence>
<keyword evidence="7 10" id="KW-0235">DNA replication</keyword>
<evidence type="ECO:0000313" key="15">
    <source>
        <dbReference type="Proteomes" id="UP000503278"/>
    </source>
</evidence>
<dbReference type="Pfam" id="PF00712">
    <property type="entry name" value="DNA_pol3_beta"/>
    <property type="match status" value="1"/>
</dbReference>
<dbReference type="AlphaFoldDB" id="A0A7L5DVJ3"/>
<dbReference type="InterPro" id="IPR001001">
    <property type="entry name" value="DNA_polIII_beta"/>
</dbReference>
<dbReference type="NCBIfam" id="TIGR00663">
    <property type="entry name" value="dnan"/>
    <property type="match status" value="1"/>
</dbReference>
<evidence type="ECO:0000259" key="13">
    <source>
        <dbReference type="Pfam" id="PF02768"/>
    </source>
</evidence>
<evidence type="ECO:0000256" key="3">
    <source>
        <dbReference type="ARBA" id="ARBA00021035"/>
    </source>
</evidence>
<proteinExistence type="inferred from homology"/>
<gene>
    <name evidence="14" type="primary">dnaN</name>
    <name evidence="14" type="ORF">HH214_04065</name>
</gene>
<keyword evidence="4 10" id="KW-0963">Cytoplasm</keyword>
<comment type="function">
    <text evidence="10">Confers DNA tethering and processivity to DNA polymerases and other proteins. Acts as a clamp, forming a ring around DNA (a reaction catalyzed by the clamp-loading complex) which diffuses in an ATP-independent manner freely and bidirectionally along dsDNA. Initially characterized for its ability to contact the catalytic subunit of DNA polymerase III (Pol III), a complex, multichain enzyme responsible for most of the replicative synthesis in bacteria; Pol III exhibits 3'-5' exonuclease proofreading activity. The beta chain is required for initiation of replication as well as for processivity of DNA replication.</text>
</comment>
<evidence type="ECO:0000256" key="6">
    <source>
        <dbReference type="ARBA" id="ARBA00022695"/>
    </source>
</evidence>
<dbReference type="InterPro" id="IPR022637">
    <property type="entry name" value="DNA_polIII_beta_cen"/>
</dbReference>
<dbReference type="Gene3D" id="3.70.10.10">
    <property type="match status" value="1"/>
</dbReference>
<evidence type="ECO:0000256" key="10">
    <source>
        <dbReference type="PIRNR" id="PIRNR000804"/>
    </source>
</evidence>
<accession>A0A7L5DVJ3</accession>
<evidence type="ECO:0000313" key="14">
    <source>
        <dbReference type="EMBL" id="QJD95110.1"/>
    </source>
</evidence>
<comment type="subunit">
    <text evidence="10">Forms a ring-shaped head-to-tail homodimer around DNA.</text>
</comment>
<dbReference type="InterPro" id="IPR046938">
    <property type="entry name" value="DNA_clamp_sf"/>
</dbReference>
<sequence>MRFIVSTLTLLKQLQSVSGALSSSTVLPILENFLFEIKDGNLTISATDLQTSMTTSLAVEAKENGRIAIPSRILLDTLKSLPEQPISFSVDDKTFAIEISAGDGKYKLSGENGDDFPKIPVVENPSSVNLPASVLGEAINKTLFAVSNDELRPAMTGVFCQLSTQNLTFVATDAHKLVRYRRNDAQGATNTSFILPKKALNLLKSALPAEDVTVSVEYNNTSAFFKFGNINLVCRLIDERYPDYEAVIPQNNPNRMLIDRLSFLGTLQRVAIYANKTTHQVRLKLSGNELNISSEDIDFANEAHERLSCQYEGEDLEIGFNARFLIEMLKNLGSEEVALQMSTPNRAGLLLPQGSDENEDVLMLVMPVMLNSYA</sequence>
<dbReference type="SMART" id="SM00480">
    <property type="entry name" value="POL3Bc"/>
    <property type="match status" value="1"/>
</dbReference>
<evidence type="ECO:0000256" key="2">
    <source>
        <dbReference type="ARBA" id="ARBA00010752"/>
    </source>
</evidence>
<dbReference type="PANTHER" id="PTHR30478:SF0">
    <property type="entry name" value="BETA SLIDING CLAMP"/>
    <property type="match status" value="1"/>
</dbReference>
<evidence type="ECO:0000256" key="8">
    <source>
        <dbReference type="ARBA" id="ARBA00022932"/>
    </source>
</evidence>
<dbReference type="GO" id="GO:0005737">
    <property type="term" value="C:cytoplasm"/>
    <property type="evidence" value="ECO:0007669"/>
    <property type="project" value="UniProtKB-SubCell"/>
</dbReference>
<name>A0A7L5DVJ3_9SPHI</name>
<dbReference type="Gene3D" id="3.10.150.10">
    <property type="entry name" value="DNA Polymerase III, subunit A, domain 2"/>
    <property type="match status" value="1"/>
</dbReference>
<evidence type="ECO:0000256" key="1">
    <source>
        <dbReference type="ARBA" id="ARBA00004496"/>
    </source>
</evidence>
<keyword evidence="6 10" id="KW-0548">Nucleotidyltransferase</keyword>
<keyword evidence="9" id="KW-0238">DNA-binding</keyword>
<dbReference type="InterPro" id="IPR022635">
    <property type="entry name" value="DNA_polIII_beta_C"/>
</dbReference>
<feature type="domain" description="DNA polymerase III beta sliding clamp N-terminal" evidence="11">
    <location>
        <begin position="1"/>
        <end position="120"/>
    </location>
</feature>
<organism evidence="14 15">
    <name type="scientific">Mucilaginibacter robiniae</name>
    <dbReference type="NCBI Taxonomy" id="2728022"/>
    <lineage>
        <taxon>Bacteria</taxon>
        <taxon>Pseudomonadati</taxon>
        <taxon>Bacteroidota</taxon>
        <taxon>Sphingobacteriia</taxon>
        <taxon>Sphingobacteriales</taxon>
        <taxon>Sphingobacteriaceae</taxon>
        <taxon>Mucilaginibacter</taxon>
    </lineage>
</organism>
<feature type="domain" description="DNA polymerase III beta sliding clamp C-terminal" evidence="13">
    <location>
        <begin position="247"/>
        <end position="363"/>
    </location>
</feature>
<reference evidence="14 15" key="1">
    <citation type="submission" date="2020-04" db="EMBL/GenBank/DDBJ databases">
        <title>Genome sequencing of novel species.</title>
        <authorList>
            <person name="Heo J."/>
            <person name="Kim S.-J."/>
            <person name="Kim J.-S."/>
            <person name="Hong S.-B."/>
            <person name="Kwon S.-W."/>
        </authorList>
    </citation>
    <scope>NUCLEOTIDE SEQUENCE [LARGE SCALE GENOMIC DNA]</scope>
    <source>
        <strain evidence="14 15">F39-2</strain>
    </source>
</reference>
<dbReference type="GO" id="GO:0006271">
    <property type="term" value="P:DNA strand elongation involved in DNA replication"/>
    <property type="evidence" value="ECO:0007669"/>
    <property type="project" value="TreeGrafter"/>
</dbReference>
<evidence type="ECO:0000256" key="5">
    <source>
        <dbReference type="ARBA" id="ARBA00022679"/>
    </source>
</evidence>
<dbReference type="GO" id="GO:0003887">
    <property type="term" value="F:DNA-directed DNA polymerase activity"/>
    <property type="evidence" value="ECO:0007669"/>
    <property type="project" value="UniProtKB-UniRule"/>
</dbReference>
<dbReference type="KEGG" id="mrob:HH214_04065"/>